<dbReference type="PANTHER" id="PTHR30487">
    <property type="entry name" value="TYPE 4 PREPILIN-LIKE PROTEINS LEADER PEPTIDE-PROCESSING ENZYME"/>
    <property type="match status" value="1"/>
</dbReference>
<dbReference type="FunFam" id="1.20.120.1220:FF:000001">
    <property type="entry name" value="Type 4 prepilin-like proteins leader peptide-processing enzyme"/>
    <property type="match status" value="1"/>
</dbReference>
<evidence type="ECO:0000256" key="8">
    <source>
        <dbReference type="ARBA" id="ARBA00022691"/>
    </source>
</evidence>
<evidence type="ECO:0000256" key="16">
    <source>
        <dbReference type="ARBA" id="ARBA00071870"/>
    </source>
</evidence>
<evidence type="ECO:0000256" key="13">
    <source>
        <dbReference type="ARBA" id="ARBA00023268"/>
    </source>
</evidence>
<dbReference type="EC" id="3.4.23.43" evidence="15 18"/>
<evidence type="ECO:0000256" key="10">
    <source>
        <dbReference type="ARBA" id="ARBA00022801"/>
    </source>
</evidence>
<evidence type="ECO:0000256" key="11">
    <source>
        <dbReference type="ARBA" id="ARBA00022989"/>
    </source>
</evidence>
<evidence type="ECO:0000256" key="18">
    <source>
        <dbReference type="RuleBase" id="RU003794"/>
    </source>
</evidence>
<dbReference type="RefSeq" id="WP_087144136.1">
    <property type="nucleotide sequence ID" value="NZ_FUKI01000126.1"/>
</dbReference>
<evidence type="ECO:0000256" key="12">
    <source>
        <dbReference type="ARBA" id="ARBA00023136"/>
    </source>
</evidence>
<dbReference type="GO" id="GO:0004190">
    <property type="term" value="F:aspartic-type endopeptidase activity"/>
    <property type="evidence" value="ECO:0007669"/>
    <property type="project" value="UniProtKB-EC"/>
</dbReference>
<dbReference type="GO" id="GO:0006465">
    <property type="term" value="P:signal peptide processing"/>
    <property type="evidence" value="ECO:0007669"/>
    <property type="project" value="TreeGrafter"/>
</dbReference>
<keyword evidence="7 18" id="KW-0808">Transferase</keyword>
<comment type="catalytic activity">
    <reaction evidence="14 18">
        <text>Typically cleaves a -Gly-|-Phe- bond to release an N-terminal, basic peptide of 5-8 residues from type IV prepilin, and then N-methylates the new N-terminal amino group, the methyl donor being S-adenosyl-L-methionine.</text>
        <dbReference type="EC" id="3.4.23.43"/>
    </reaction>
</comment>
<feature type="domain" description="Prepilin peptidase A24 N-terminal" evidence="21">
    <location>
        <begin position="17"/>
        <end position="126"/>
    </location>
</feature>
<evidence type="ECO:0000256" key="4">
    <source>
        <dbReference type="ARBA" id="ARBA00022519"/>
    </source>
</evidence>
<keyword evidence="9 18" id="KW-0812">Transmembrane</keyword>
<evidence type="ECO:0000256" key="7">
    <source>
        <dbReference type="ARBA" id="ARBA00022679"/>
    </source>
</evidence>
<dbReference type="Gene3D" id="1.20.120.1220">
    <property type="match status" value="1"/>
</dbReference>
<evidence type="ECO:0000256" key="5">
    <source>
        <dbReference type="ARBA" id="ARBA00022603"/>
    </source>
</evidence>
<dbReference type="AlphaFoldDB" id="A0A1R4HDG7"/>
<keyword evidence="12 19" id="KW-0472">Membrane</keyword>
<dbReference type="Pfam" id="PF01478">
    <property type="entry name" value="Peptidase_A24"/>
    <property type="match status" value="1"/>
</dbReference>
<gene>
    <name evidence="22" type="primary">pilD</name>
    <name evidence="22" type="ORF">CRENPOLYSF1_50111</name>
</gene>
<name>A0A1R4HDG7_9GAMM</name>
<evidence type="ECO:0000256" key="3">
    <source>
        <dbReference type="ARBA" id="ARBA00022475"/>
    </source>
</evidence>
<dbReference type="InterPro" id="IPR014032">
    <property type="entry name" value="Peptidase_A24A_bac"/>
</dbReference>
<accession>A0A1R4HDG7</accession>
<dbReference type="Proteomes" id="UP000195667">
    <property type="component" value="Unassembled WGS sequence"/>
</dbReference>
<evidence type="ECO:0000259" key="20">
    <source>
        <dbReference type="Pfam" id="PF01478"/>
    </source>
</evidence>
<dbReference type="EC" id="2.1.1.-" evidence="18"/>
<reference evidence="23" key="1">
    <citation type="submission" date="2017-02" db="EMBL/GenBank/DDBJ databases">
        <authorList>
            <person name="Daims H."/>
        </authorList>
    </citation>
    <scope>NUCLEOTIDE SEQUENCE [LARGE SCALE GENOMIC DNA]</scope>
</reference>
<feature type="transmembrane region" description="Helical" evidence="19">
    <location>
        <begin position="133"/>
        <end position="151"/>
    </location>
</feature>
<dbReference type="OrthoDB" id="9789291at2"/>
<keyword evidence="13 18" id="KW-0511">Multifunctional enzyme</keyword>
<evidence type="ECO:0000256" key="9">
    <source>
        <dbReference type="ARBA" id="ARBA00022692"/>
    </source>
</evidence>
<dbReference type="EMBL" id="FUKI01000126">
    <property type="protein sequence ID" value="SJM94081.1"/>
    <property type="molecule type" value="Genomic_DNA"/>
</dbReference>
<keyword evidence="11 19" id="KW-1133">Transmembrane helix</keyword>
<evidence type="ECO:0000313" key="23">
    <source>
        <dbReference type="Proteomes" id="UP000195667"/>
    </source>
</evidence>
<keyword evidence="10 18" id="KW-0378">Hydrolase</keyword>
<dbReference type="PRINTS" id="PR00864">
    <property type="entry name" value="PREPILNPTASE"/>
</dbReference>
<proteinExistence type="inferred from homology"/>
<dbReference type="GO" id="GO:0005886">
    <property type="term" value="C:plasma membrane"/>
    <property type="evidence" value="ECO:0007669"/>
    <property type="project" value="UniProtKB-SubCell"/>
</dbReference>
<dbReference type="InterPro" id="IPR000045">
    <property type="entry name" value="Prepilin_IV_endopep_pep"/>
</dbReference>
<dbReference type="InterPro" id="IPR010627">
    <property type="entry name" value="Prepilin_pept_A24_N"/>
</dbReference>
<dbReference type="Pfam" id="PF06750">
    <property type="entry name" value="A24_N_bact"/>
    <property type="match status" value="1"/>
</dbReference>
<keyword evidence="23" id="KW-1185">Reference proteome</keyword>
<keyword evidence="6 18" id="KW-0645">Protease</keyword>
<organism evidence="22 23">
    <name type="scientific">Crenothrix polyspora</name>
    <dbReference type="NCBI Taxonomy" id="360316"/>
    <lineage>
        <taxon>Bacteria</taxon>
        <taxon>Pseudomonadati</taxon>
        <taxon>Pseudomonadota</taxon>
        <taxon>Gammaproteobacteria</taxon>
        <taxon>Methylococcales</taxon>
        <taxon>Crenotrichaceae</taxon>
        <taxon>Crenothrix</taxon>
    </lineage>
</organism>
<dbReference type="GO" id="GO:0008168">
    <property type="term" value="F:methyltransferase activity"/>
    <property type="evidence" value="ECO:0007669"/>
    <property type="project" value="UniProtKB-KW"/>
</dbReference>
<evidence type="ECO:0000256" key="2">
    <source>
        <dbReference type="ARBA" id="ARBA00005801"/>
    </source>
</evidence>
<feature type="transmembrane region" description="Helical" evidence="19">
    <location>
        <begin position="6"/>
        <end position="30"/>
    </location>
</feature>
<evidence type="ECO:0000256" key="1">
    <source>
        <dbReference type="ARBA" id="ARBA00004429"/>
    </source>
</evidence>
<evidence type="ECO:0000256" key="14">
    <source>
        <dbReference type="ARBA" id="ARBA00050401"/>
    </source>
</evidence>
<feature type="domain" description="Prepilin type IV endopeptidase peptidase" evidence="20">
    <location>
        <begin position="136"/>
        <end position="244"/>
    </location>
</feature>
<sequence length="289" mass="31710">MTLASLSPYLFSMLIGVIGLLVGSFLNVLIYRLPIMMRRDWRNECAEYLQISIDSTDDIEQPFNLVLPLSRCSACKVAIKPYQNIPVISYVLLKGCCASCRQPISLRYPAIEILTALVSVLVAWRFGYSLQTVFALLLSWSLISLSFIDIDQQLLPDSITLPMLWLGLIVSVFSVFCAANTSIIGAAAGYLVLWSVYHVFKLATGKEGMGYGDFKLLALLGAWLGWQALPMIVLLSSLVGAIIGSAMIIFGNRDRNTAIPFGPYLAVAGWIALIWGKQINALYLSAVGL</sequence>
<evidence type="ECO:0000256" key="19">
    <source>
        <dbReference type="SAM" id="Phobius"/>
    </source>
</evidence>
<keyword evidence="3" id="KW-1003">Cell membrane</keyword>
<dbReference type="PANTHER" id="PTHR30487:SF0">
    <property type="entry name" value="PREPILIN LEADER PEPTIDASE_N-METHYLTRANSFERASE-RELATED"/>
    <property type="match status" value="1"/>
</dbReference>
<feature type="transmembrane region" description="Helical" evidence="19">
    <location>
        <begin position="216"/>
        <end position="249"/>
    </location>
</feature>
<comment type="similarity">
    <text evidence="2 17">Belongs to the peptidase A24 family.</text>
</comment>
<keyword evidence="8" id="KW-0949">S-adenosyl-L-methionine</keyword>
<evidence type="ECO:0000259" key="21">
    <source>
        <dbReference type="Pfam" id="PF06750"/>
    </source>
</evidence>
<feature type="transmembrane region" description="Helical" evidence="19">
    <location>
        <begin position="261"/>
        <end position="283"/>
    </location>
</feature>
<evidence type="ECO:0000256" key="6">
    <source>
        <dbReference type="ARBA" id="ARBA00022670"/>
    </source>
</evidence>
<dbReference type="GO" id="GO:0032259">
    <property type="term" value="P:methylation"/>
    <property type="evidence" value="ECO:0007669"/>
    <property type="project" value="UniProtKB-KW"/>
</dbReference>
<feature type="transmembrane region" description="Helical" evidence="19">
    <location>
        <begin position="163"/>
        <end position="196"/>
    </location>
</feature>
<evidence type="ECO:0000313" key="22">
    <source>
        <dbReference type="EMBL" id="SJM94081.1"/>
    </source>
</evidence>
<comment type="subcellular location">
    <subcellularLocation>
        <location evidence="1">Cell inner membrane</location>
        <topology evidence="1">Multi-pass membrane protein</topology>
    </subcellularLocation>
    <subcellularLocation>
        <location evidence="18">Cell membrane</location>
        <topology evidence="18">Multi-pass membrane protein</topology>
    </subcellularLocation>
</comment>
<evidence type="ECO:0000256" key="17">
    <source>
        <dbReference type="RuleBase" id="RU003793"/>
    </source>
</evidence>
<keyword evidence="4" id="KW-0997">Cell inner membrane</keyword>
<dbReference type="InterPro" id="IPR050882">
    <property type="entry name" value="Prepilin_peptidase/N-MTase"/>
</dbReference>
<protein>
    <recommendedName>
        <fullName evidence="16 18">Prepilin leader peptidase/N-methyltransferase</fullName>
        <ecNumber evidence="18">2.1.1.-</ecNumber>
        <ecNumber evidence="15 18">3.4.23.43</ecNumber>
    </recommendedName>
</protein>
<comment type="function">
    <text evidence="18">Plays an essential role in type IV pili and type II pseudopili formation by proteolytically removing the leader sequence from substrate proteins and subsequently monomethylating the alpha-amino group of the newly exposed N-terminal phenylalanine.</text>
</comment>
<evidence type="ECO:0000256" key="15">
    <source>
        <dbReference type="ARBA" id="ARBA00067082"/>
    </source>
</evidence>
<keyword evidence="5 18" id="KW-0489">Methyltransferase</keyword>